<name>A0A8S1EBF6_9PELO</name>
<keyword evidence="3" id="KW-1185">Reference proteome</keyword>
<reference evidence="2 3" key="1">
    <citation type="submission" date="2020-04" db="EMBL/GenBank/DDBJ databases">
        <authorList>
            <person name="Laetsch R D."/>
            <person name="Stevens L."/>
            <person name="Kumar S."/>
            <person name="Blaxter L. M."/>
        </authorList>
    </citation>
    <scope>NUCLEOTIDE SEQUENCE [LARGE SCALE GENOMIC DNA]</scope>
</reference>
<gene>
    <name evidence="2" type="ORF">CBOVIS_LOCUS2386</name>
</gene>
<dbReference type="AlphaFoldDB" id="A0A8S1EBF6"/>
<accession>A0A8S1EBF6</accession>
<feature type="region of interest" description="Disordered" evidence="1">
    <location>
        <begin position="1"/>
        <end position="116"/>
    </location>
</feature>
<protein>
    <submittedName>
        <fullName evidence="2">Uncharacterized protein</fullName>
    </submittedName>
</protein>
<evidence type="ECO:0000313" key="3">
    <source>
        <dbReference type="Proteomes" id="UP000494206"/>
    </source>
</evidence>
<dbReference type="OrthoDB" id="10047996at2759"/>
<feature type="compositionally biased region" description="Basic and acidic residues" evidence="1">
    <location>
        <begin position="17"/>
        <end position="28"/>
    </location>
</feature>
<dbReference type="EMBL" id="CADEPM010000002">
    <property type="protein sequence ID" value="CAB3399228.1"/>
    <property type="molecule type" value="Genomic_DNA"/>
</dbReference>
<dbReference type="Proteomes" id="UP000494206">
    <property type="component" value="Unassembled WGS sequence"/>
</dbReference>
<organism evidence="2 3">
    <name type="scientific">Caenorhabditis bovis</name>
    <dbReference type="NCBI Taxonomy" id="2654633"/>
    <lineage>
        <taxon>Eukaryota</taxon>
        <taxon>Metazoa</taxon>
        <taxon>Ecdysozoa</taxon>
        <taxon>Nematoda</taxon>
        <taxon>Chromadorea</taxon>
        <taxon>Rhabditida</taxon>
        <taxon>Rhabditina</taxon>
        <taxon>Rhabditomorpha</taxon>
        <taxon>Rhabditoidea</taxon>
        <taxon>Rhabditidae</taxon>
        <taxon>Peloderinae</taxon>
        <taxon>Caenorhabditis</taxon>
    </lineage>
</organism>
<evidence type="ECO:0000256" key="1">
    <source>
        <dbReference type="SAM" id="MobiDB-lite"/>
    </source>
</evidence>
<sequence>MRPRTPNIAQALRRRDRSAEDGRQHFDSDIPQTSSQYEDEHRWWKRRRRRRDADRRDNADDGDDHRGEPSPPLGFIYSKPVCTSTPQRNPRDNEQEEARNWKQEEKRRHNSRRSRHSNFIFQQRVNASEKCTIWSDAEIPELCSAGTQSRLRMLRHIYLFPELQPLSLIDLFGGWKDDNGKWQLQTGEKGNDCIAGSINRCTTCFQRLSGILRKLDEAFKSFDVTLSRFDCLPAVDTASATRPFSPNATCENCKIWYRRWLLVQSLQIWKRPPCVNWCYYTQLACPHLAPAKLWDYAGHPSFQCRDMDIDSWRQECDCVHPCDVKGVVDTIVTGNAPSFRHDFFAAQVHCETRKKECHTRSTAHDRRLSASLSNEDEDEYEQTTSTSFGYTGWGSPQRLLTFFLILLLML</sequence>
<evidence type="ECO:0000313" key="2">
    <source>
        <dbReference type="EMBL" id="CAB3399228.1"/>
    </source>
</evidence>
<comment type="caution">
    <text evidence="2">The sequence shown here is derived from an EMBL/GenBank/DDBJ whole genome shotgun (WGS) entry which is preliminary data.</text>
</comment>
<feature type="compositionally biased region" description="Basic and acidic residues" evidence="1">
    <location>
        <begin position="51"/>
        <end position="68"/>
    </location>
</feature>
<proteinExistence type="predicted"/>
<feature type="compositionally biased region" description="Basic and acidic residues" evidence="1">
    <location>
        <begin position="89"/>
        <end position="107"/>
    </location>
</feature>